<dbReference type="PANTHER" id="PTHR23076">
    <property type="entry name" value="METALLOPROTEASE M41 FTSH"/>
    <property type="match status" value="1"/>
</dbReference>
<dbReference type="PROSITE" id="PS00674">
    <property type="entry name" value="AAA"/>
    <property type="match status" value="1"/>
</dbReference>
<reference evidence="4 5" key="1">
    <citation type="journal article" date="2020" name="IScience">
        <title>Genome Sequencing of the Endangered Kingdonia uniflora (Circaeasteraceae, Ranunculales) Reveals Potential Mechanisms of Evolutionary Specialization.</title>
        <authorList>
            <person name="Sun Y."/>
            <person name="Deng T."/>
            <person name="Zhang A."/>
            <person name="Moore M.J."/>
            <person name="Landis J.B."/>
            <person name="Lin N."/>
            <person name="Zhang H."/>
            <person name="Zhang X."/>
            <person name="Huang J."/>
            <person name="Zhang X."/>
            <person name="Sun H."/>
            <person name="Wang H."/>
        </authorList>
    </citation>
    <scope>NUCLEOTIDE SEQUENCE [LARGE SCALE GENOMIC DNA]</scope>
    <source>
        <strain evidence="4">TB1705</strain>
        <tissue evidence="4">Leaf</tissue>
    </source>
</reference>
<keyword evidence="1" id="KW-0067">ATP-binding</keyword>
<organism evidence="4 5">
    <name type="scientific">Kingdonia uniflora</name>
    <dbReference type="NCBI Taxonomy" id="39325"/>
    <lineage>
        <taxon>Eukaryota</taxon>
        <taxon>Viridiplantae</taxon>
        <taxon>Streptophyta</taxon>
        <taxon>Embryophyta</taxon>
        <taxon>Tracheophyta</taxon>
        <taxon>Spermatophyta</taxon>
        <taxon>Magnoliopsida</taxon>
        <taxon>Ranunculales</taxon>
        <taxon>Circaeasteraceae</taxon>
        <taxon>Kingdonia</taxon>
    </lineage>
</organism>
<dbReference type="GO" id="GO:0005524">
    <property type="term" value="F:ATP binding"/>
    <property type="evidence" value="ECO:0007669"/>
    <property type="project" value="UniProtKB-KW"/>
</dbReference>
<keyword evidence="1" id="KW-0547">Nucleotide-binding</keyword>
<dbReference type="InterPro" id="IPR027417">
    <property type="entry name" value="P-loop_NTPase"/>
</dbReference>
<evidence type="ECO:0000313" key="4">
    <source>
        <dbReference type="EMBL" id="KAF6177170.1"/>
    </source>
</evidence>
<keyword evidence="5" id="KW-1185">Reference proteome</keyword>
<dbReference type="Pfam" id="PF00004">
    <property type="entry name" value="AAA"/>
    <property type="match status" value="1"/>
</dbReference>
<keyword evidence="2" id="KW-0472">Membrane</keyword>
<dbReference type="SMART" id="SM00382">
    <property type="entry name" value="AAA"/>
    <property type="match status" value="1"/>
</dbReference>
<dbReference type="EMBL" id="JACGCM010000002">
    <property type="protein sequence ID" value="KAF6177170.1"/>
    <property type="molecule type" value="Genomic_DNA"/>
</dbReference>
<evidence type="ECO:0000256" key="2">
    <source>
        <dbReference type="SAM" id="Phobius"/>
    </source>
</evidence>
<dbReference type="GO" id="GO:0045037">
    <property type="term" value="P:protein import into chloroplast stroma"/>
    <property type="evidence" value="ECO:0007669"/>
    <property type="project" value="TreeGrafter"/>
</dbReference>
<evidence type="ECO:0000259" key="3">
    <source>
        <dbReference type="SMART" id="SM00382"/>
    </source>
</evidence>
<name>A0A7J7PD99_9MAGN</name>
<dbReference type="FunFam" id="3.40.50.300:FF:002568">
    <property type="entry name" value="Cell division protein (FtsH)"/>
    <property type="match status" value="1"/>
</dbReference>
<dbReference type="Gene3D" id="3.40.50.300">
    <property type="entry name" value="P-loop containing nucleotide triphosphate hydrolases"/>
    <property type="match status" value="1"/>
</dbReference>
<comment type="similarity">
    <text evidence="1">Belongs to the AAA ATPase family.</text>
</comment>
<dbReference type="PANTHER" id="PTHR23076:SF37">
    <property type="entry name" value="ATP-DEPENDENT ZINC METALLOPROTEASE FTSH 4, MITOCHONDRIAL"/>
    <property type="match status" value="1"/>
</dbReference>
<dbReference type="InterPro" id="IPR003960">
    <property type="entry name" value="ATPase_AAA_CS"/>
</dbReference>
<dbReference type="InterPro" id="IPR003959">
    <property type="entry name" value="ATPase_AAA_core"/>
</dbReference>
<dbReference type="OrthoDB" id="1413014at2759"/>
<keyword evidence="2" id="KW-0812">Transmembrane</keyword>
<evidence type="ECO:0000313" key="5">
    <source>
        <dbReference type="Proteomes" id="UP000541444"/>
    </source>
</evidence>
<dbReference type="GO" id="GO:0004176">
    <property type="term" value="F:ATP-dependent peptidase activity"/>
    <property type="evidence" value="ECO:0007669"/>
    <property type="project" value="TreeGrafter"/>
</dbReference>
<dbReference type="Proteomes" id="UP000541444">
    <property type="component" value="Unassembled WGS sequence"/>
</dbReference>
<dbReference type="SUPFAM" id="SSF52540">
    <property type="entry name" value="P-loop containing nucleoside triphosphate hydrolases"/>
    <property type="match status" value="1"/>
</dbReference>
<protein>
    <recommendedName>
        <fullName evidence="3">AAA+ ATPase domain-containing protein</fullName>
    </recommendedName>
</protein>
<feature type="transmembrane region" description="Helical" evidence="2">
    <location>
        <begin position="87"/>
        <end position="105"/>
    </location>
</feature>
<dbReference type="GO" id="GO:0009507">
    <property type="term" value="C:chloroplast"/>
    <property type="evidence" value="ECO:0007669"/>
    <property type="project" value="TreeGrafter"/>
</dbReference>
<dbReference type="AlphaFoldDB" id="A0A7J7PD99"/>
<proteinExistence type="inferred from homology"/>
<sequence length="239" mass="26223">MVQRVGRHRKMNSEVQRRGEIHTTKHCDHHRFLPSHDATKQVESIGGLSALRNAGKSAKDGALGTASAPLHMVTSEGGQFKEQLWRTFRAIALAFLLISGVGARFTRLRGKLPKGVLFVGPPGTWKTMLARAIAGEAGVPFFSCSGSEFEEMFVGVGARRVRDLFAAAKKQNPCIIFIDEIDAIGGSSNRKDQQYMKMTLNQLLVESDGFKQNEGIIVIAATNFPKSLDKALIRPGRFD</sequence>
<gene>
    <name evidence="4" type="ORF">GIB67_025507</name>
</gene>
<comment type="caution">
    <text evidence="4">The sequence shown here is derived from an EMBL/GenBank/DDBJ whole genome shotgun (WGS) entry which is preliminary data.</text>
</comment>
<evidence type="ECO:0000256" key="1">
    <source>
        <dbReference type="RuleBase" id="RU003651"/>
    </source>
</evidence>
<dbReference type="InterPro" id="IPR003593">
    <property type="entry name" value="AAA+_ATPase"/>
</dbReference>
<accession>A0A7J7PD99</accession>
<dbReference type="GO" id="GO:0016887">
    <property type="term" value="F:ATP hydrolysis activity"/>
    <property type="evidence" value="ECO:0007669"/>
    <property type="project" value="InterPro"/>
</dbReference>
<dbReference type="GO" id="GO:0006508">
    <property type="term" value="P:proteolysis"/>
    <property type="evidence" value="ECO:0007669"/>
    <property type="project" value="TreeGrafter"/>
</dbReference>
<keyword evidence="2" id="KW-1133">Transmembrane helix</keyword>
<feature type="domain" description="AAA+ ATPase" evidence="3">
    <location>
        <begin position="112"/>
        <end position="239"/>
    </location>
</feature>